<keyword evidence="5" id="KW-1185">Reference proteome</keyword>
<protein>
    <recommendedName>
        <fullName evidence="6">Membrane dipeptidase</fullName>
    </recommendedName>
</protein>
<dbReference type="Pfam" id="PF01473">
    <property type="entry name" value="Choline_bind_1"/>
    <property type="match status" value="3"/>
</dbReference>
<dbReference type="PANTHER" id="PTHR12994">
    <property type="entry name" value="SECERNIN"/>
    <property type="match status" value="1"/>
</dbReference>
<feature type="repeat" description="Cell wall-binding" evidence="2">
    <location>
        <begin position="602"/>
        <end position="621"/>
    </location>
</feature>
<dbReference type="Pfam" id="PF19127">
    <property type="entry name" value="Choline_bind_3"/>
    <property type="match status" value="1"/>
</dbReference>
<dbReference type="GO" id="GO:0016805">
    <property type="term" value="F:dipeptidase activity"/>
    <property type="evidence" value="ECO:0007669"/>
    <property type="project" value="InterPro"/>
</dbReference>
<dbReference type="RefSeq" id="WP_265590426.1">
    <property type="nucleotide sequence ID" value="NZ_BQKC01000001.1"/>
</dbReference>
<evidence type="ECO:0000313" key="5">
    <source>
        <dbReference type="Proteomes" id="UP001055025"/>
    </source>
</evidence>
<keyword evidence="1" id="KW-0677">Repeat</keyword>
<dbReference type="AlphaFoldDB" id="A0AAV5AWN3"/>
<accession>A0AAV5AWN3</accession>
<dbReference type="Pfam" id="PF19085">
    <property type="entry name" value="Choline_bind_2"/>
    <property type="match status" value="1"/>
</dbReference>
<dbReference type="PANTHER" id="PTHR12994:SF17">
    <property type="entry name" value="LD30995P"/>
    <property type="match status" value="1"/>
</dbReference>
<dbReference type="Pfam" id="PF03577">
    <property type="entry name" value="Peptidase_C69"/>
    <property type="match status" value="1"/>
</dbReference>
<evidence type="ECO:0008006" key="6">
    <source>
        <dbReference type="Google" id="ProtNLM"/>
    </source>
</evidence>
<reference evidence="4" key="1">
    <citation type="journal article" date="2022" name="Int. J. Syst. Evol. Microbiol.">
        <title>Granulimonas faecalis gen. nov., sp. nov., and Leptogranulimonas caecicola gen. nov., sp. nov., novel lactate-producing Atopobiaceae bacteria isolated from mouse intestines, and an emended description of the family Atopobiaceae.</title>
        <authorList>
            <person name="Morinaga K."/>
            <person name="Kusada H."/>
            <person name="Sakamoto S."/>
            <person name="Murakami T."/>
            <person name="Toyoda A."/>
            <person name="Mori H."/>
            <person name="Meng X.Y."/>
            <person name="Takashino M."/>
            <person name="Murotomi K."/>
            <person name="Tamaki H."/>
        </authorList>
    </citation>
    <scope>NUCLEOTIDE SEQUENCE</scope>
    <source>
        <strain evidence="4">OPF53</strain>
    </source>
</reference>
<dbReference type="InterPro" id="IPR018337">
    <property type="entry name" value="Cell_wall/Cho-bd_repeat"/>
</dbReference>
<dbReference type="Gene3D" id="2.10.270.10">
    <property type="entry name" value="Cholin Binding"/>
    <property type="match status" value="2"/>
</dbReference>
<evidence type="ECO:0000256" key="1">
    <source>
        <dbReference type="ARBA" id="ARBA00022737"/>
    </source>
</evidence>
<feature type="repeat" description="Cell wall-binding" evidence="2">
    <location>
        <begin position="705"/>
        <end position="724"/>
    </location>
</feature>
<feature type="signal peptide" evidence="3">
    <location>
        <begin position="1"/>
        <end position="29"/>
    </location>
</feature>
<dbReference type="SUPFAM" id="SSF69360">
    <property type="entry name" value="Cell wall binding repeat"/>
    <property type="match status" value="1"/>
</dbReference>
<comment type="caution">
    <text evidence="4">The sequence shown here is derived from an EMBL/GenBank/DDBJ whole genome shotgun (WGS) entry which is preliminary data.</text>
</comment>
<evidence type="ECO:0000313" key="4">
    <source>
        <dbReference type="EMBL" id="GJM54411.1"/>
    </source>
</evidence>
<dbReference type="PROSITE" id="PS51170">
    <property type="entry name" value="CW"/>
    <property type="match status" value="3"/>
</dbReference>
<evidence type="ECO:0000256" key="3">
    <source>
        <dbReference type="SAM" id="SignalP"/>
    </source>
</evidence>
<dbReference type="GO" id="GO:0006508">
    <property type="term" value="P:proteolysis"/>
    <property type="evidence" value="ECO:0007669"/>
    <property type="project" value="InterPro"/>
</dbReference>
<feature type="repeat" description="Cell wall-binding" evidence="2">
    <location>
        <begin position="582"/>
        <end position="601"/>
    </location>
</feature>
<proteinExistence type="predicted"/>
<gene>
    <name evidence="4" type="ORF">ATOP_00660</name>
</gene>
<dbReference type="GO" id="GO:0070004">
    <property type="term" value="F:cysteine-type exopeptidase activity"/>
    <property type="evidence" value="ECO:0007669"/>
    <property type="project" value="InterPro"/>
</dbReference>
<dbReference type="Gene3D" id="3.60.60.10">
    <property type="entry name" value="Penicillin V Acylase, Chain A"/>
    <property type="match status" value="1"/>
</dbReference>
<evidence type="ECO:0000256" key="2">
    <source>
        <dbReference type="PROSITE-ProRule" id="PRU00591"/>
    </source>
</evidence>
<dbReference type="EMBL" id="BQKC01000001">
    <property type="protein sequence ID" value="GJM54411.1"/>
    <property type="molecule type" value="Genomic_DNA"/>
</dbReference>
<feature type="chain" id="PRO_5043562647" description="Membrane dipeptidase" evidence="3">
    <location>
        <begin position="30"/>
        <end position="745"/>
    </location>
</feature>
<dbReference type="Proteomes" id="UP001055025">
    <property type="component" value="Unassembled WGS sequence"/>
</dbReference>
<organism evidence="4 5">
    <name type="scientific">Granulimonas faecalis</name>
    <dbReference type="NCBI Taxonomy" id="2894155"/>
    <lineage>
        <taxon>Bacteria</taxon>
        <taxon>Bacillati</taxon>
        <taxon>Actinomycetota</taxon>
        <taxon>Coriobacteriia</taxon>
        <taxon>Coriobacteriales</taxon>
        <taxon>Kribbibacteriaceae</taxon>
        <taxon>Granulimonas</taxon>
    </lineage>
</organism>
<keyword evidence="3" id="KW-0732">Signal</keyword>
<sequence length="745" mass="82906">MKTRWFKRAMTGLAFAAATVMAVPVNALACTQVWMPDTLTAEENTWYAGRAEDSYTRAVKIFGVEPRHEAGFVYQSNENGGGAEGDNFQWKAPTDTYRYTYVRDHGNNGWEGFDNAYSAAGVNEWGVSCSATLSIYPSTEVKAVDPNVDSGIGEYNYVSIALGQSKTAREAVELLGKLVDEHGACSCDQIIISDNTESWLLDVVSGHQWVAFQLPEDQASVNPNMGSLWYKVDLDDEEKCIHSENLVKTAEDGSFLKKFDDDTPDIARSYSRTNEGNGQFSRYVIGRAYFDAPLSEDKYTVDDQGRITGVTDGSLFFTPGRSDWTTFDMIRSLAARADNVTGLKDGVATTVTGVGRQDSLESHIFEIKRNTDPQVGTVEWLALNRDEYSVAIPSFGALVTEVNWRYGTQELSTVHQGDRYNNDSVATARAAGEWDQYLPYVMMDINTLANANRADLAPVMRSYLDVLQKALIADNDLVEAELLKTQGAEAREALATRAADKAAEKTWERCYKVLQEAREWLNTDRSKPFAPSDYDAKNDALVTPLGYAELTLGEDPVVEPVYAWKKDAKGWQLVDEDGNTLSNEWKDVDGSRYHFDEDGYMHTGWQSIDGKWYHFGNAGDGAMKSGWLLDGGHWYWLRDDDNAYGPKGSMGSGWLQKDGQWYWLRKSGSAYGPEGSMGSGWLQTGGKWYWLRRSGSAWGPEGSMGVGWLQTGGKWYYLNGDGSMAADTWVGRYHVDGSGAWDRTR</sequence>
<name>A0AAV5AWN3_9ACTN</name>
<dbReference type="InterPro" id="IPR005322">
    <property type="entry name" value="Peptidase_C69"/>
</dbReference>